<comment type="caution">
    <text evidence="7">The sequence shown here is derived from an EMBL/GenBank/DDBJ whole genome shotgun (WGS) entry which is preliminary data.</text>
</comment>
<feature type="transmembrane region" description="Helical" evidence="6">
    <location>
        <begin position="250"/>
        <end position="270"/>
    </location>
</feature>
<evidence type="ECO:0000313" key="7">
    <source>
        <dbReference type="EMBL" id="RFC82506.1"/>
    </source>
</evidence>
<feature type="transmembrane region" description="Helical" evidence="6">
    <location>
        <begin position="421"/>
        <end position="440"/>
    </location>
</feature>
<gene>
    <name evidence="7" type="ORF">C9E89_016040</name>
</gene>
<evidence type="ECO:0000313" key="8">
    <source>
        <dbReference type="Proteomes" id="UP000240957"/>
    </source>
</evidence>
<dbReference type="GO" id="GO:0022857">
    <property type="term" value="F:transmembrane transporter activity"/>
    <property type="evidence" value="ECO:0007669"/>
    <property type="project" value="InterPro"/>
</dbReference>
<accession>A0A371YM17</accession>
<protein>
    <submittedName>
        <fullName evidence="7">APC family permease</fullName>
    </submittedName>
</protein>
<dbReference type="AlphaFoldDB" id="A0A371YM17"/>
<reference evidence="7 8" key="1">
    <citation type="submission" date="2018-08" db="EMBL/GenBank/DDBJ databases">
        <title>The draft genome of Acinetobacter sichuanensis strain WCHAc060041.</title>
        <authorList>
            <person name="Qin J."/>
            <person name="Feng Y."/>
            <person name="Zong Z."/>
        </authorList>
    </citation>
    <scope>NUCLEOTIDE SEQUENCE [LARGE SCALE GENOMIC DNA]</scope>
    <source>
        <strain evidence="7 8">WCHAc060041</strain>
    </source>
</reference>
<feature type="transmembrane region" description="Helical" evidence="6">
    <location>
        <begin position="145"/>
        <end position="163"/>
    </location>
</feature>
<dbReference type="GO" id="GO:0005886">
    <property type="term" value="C:plasma membrane"/>
    <property type="evidence" value="ECO:0007669"/>
    <property type="project" value="UniProtKB-SubCell"/>
</dbReference>
<keyword evidence="2" id="KW-1003">Cell membrane</keyword>
<dbReference type="EMBL" id="PYIX02000032">
    <property type="protein sequence ID" value="RFC82506.1"/>
    <property type="molecule type" value="Genomic_DNA"/>
</dbReference>
<evidence type="ECO:0000256" key="2">
    <source>
        <dbReference type="ARBA" id="ARBA00022475"/>
    </source>
</evidence>
<keyword evidence="3 6" id="KW-0812">Transmembrane</keyword>
<dbReference type="InterPro" id="IPR002293">
    <property type="entry name" value="AA/rel_permease1"/>
</dbReference>
<feature type="transmembrane region" description="Helical" evidence="6">
    <location>
        <begin position="170"/>
        <end position="196"/>
    </location>
</feature>
<dbReference type="Proteomes" id="UP000240957">
    <property type="component" value="Unassembled WGS sequence"/>
</dbReference>
<dbReference type="Pfam" id="PF13520">
    <property type="entry name" value="AA_permease_2"/>
    <property type="match status" value="1"/>
</dbReference>
<evidence type="ECO:0000256" key="5">
    <source>
        <dbReference type="ARBA" id="ARBA00023136"/>
    </source>
</evidence>
<feature type="transmembrane region" description="Helical" evidence="6">
    <location>
        <begin position="35"/>
        <end position="59"/>
    </location>
</feature>
<dbReference type="OrthoDB" id="9804700at2"/>
<dbReference type="InterPro" id="IPR050367">
    <property type="entry name" value="APC_superfamily"/>
</dbReference>
<dbReference type="Gene3D" id="1.20.1740.10">
    <property type="entry name" value="Amino acid/polyamine transporter I"/>
    <property type="match status" value="1"/>
</dbReference>
<feature type="transmembrane region" description="Helical" evidence="6">
    <location>
        <begin position="65"/>
        <end position="86"/>
    </location>
</feature>
<comment type="subcellular location">
    <subcellularLocation>
        <location evidence="1">Cell membrane</location>
        <topology evidence="1">Multi-pass membrane protein</topology>
    </subcellularLocation>
</comment>
<feature type="transmembrane region" description="Helical" evidence="6">
    <location>
        <begin position="452"/>
        <end position="474"/>
    </location>
</feature>
<feature type="transmembrane region" description="Helical" evidence="6">
    <location>
        <begin position="304"/>
        <end position="327"/>
    </location>
</feature>
<feature type="transmembrane region" description="Helical" evidence="6">
    <location>
        <begin position="107"/>
        <end position="133"/>
    </location>
</feature>
<keyword evidence="4 6" id="KW-1133">Transmembrane helix</keyword>
<proteinExistence type="predicted"/>
<feature type="transmembrane region" description="Helical" evidence="6">
    <location>
        <begin position="216"/>
        <end position="238"/>
    </location>
</feature>
<feature type="transmembrane region" description="Helical" evidence="6">
    <location>
        <begin position="356"/>
        <end position="378"/>
    </location>
</feature>
<feature type="transmembrane region" description="Helical" evidence="6">
    <location>
        <begin position="384"/>
        <end position="409"/>
    </location>
</feature>
<dbReference type="PANTHER" id="PTHR42770:SF16">
    <property type="entry name" value="AMINO ACID PERMEASE"/>
    <property type="match status" value="1"/>
</dbReference>
<evidence type="ECO:0000256" key="3">
    <source>
        <dbReference type="ARBA" id="ARBA00022692"/>
    </source>
</evidence>
<evidence type="ECO:0000256" key="4">
    <source>
        <dbReference type="ARBA" id="ARBA00022989"/>
    </source>
</evidence>
<evidence type="ECO:0000256" key="6">
    <source>
        <dbReference type="SAM" id="Phobius"/>
    </source>
</evidence>
<dbReference type="PIRSF" id="PIRSF006060">
    <property type="entry name" value="AA_transporter"/>
    <property type="match status" value="1"/>
</dbReference>
<keyword evidence="5 6" id="KW-0472">Membrane</keyword>
<sequence>MLEGTTMSNTLENQFARADVQEVGMPQKTLTTWKIVVLILAALTPLSVVMATLPLGLAFGGPSSALTYLLAGSIIGLFCIGYAEMVRQISRPGAFYSYICRGIAKPFGVGAAMIAVVGYVSGCLGSFAVGSAVIGETVTSLGFNLSWQTSLVGLVIFVAVMVWNQIDFSAFIGGLIVICELLLIAALLIGIINLHGIQATFSPEVIQWNIFQYGNWHVAFIFSFLVFQGLEAGALYAPETRNPEKMIPRALAISVTILSLTFFLVSWALISFSSPATLMDQVISQHIFGFIIAVIQASLGETGLFLFGVVTVLGVMICTLAVVNFMARYLNGLAGDKILPRYLATLNRNGAPSNAAFTLIAVSCIVIIFSVSCGISPYSQLSPLGFGVAAISGTSLLILSSLAVVGYFMRSKKSQGHWWKTFLAPIFSIILLVMAMYIELKGFNFITGMEAAWTNYLPLLVLFAFVFGFFYALFLKKNKSSIYHHIAAGDNMEEVIRIREENREV</sequence>
<evidence type="ECO:0000256" key="1">
    <source>
        <dbReference type="ARBA" id="ARBA00004651"/>
    </source>
</evidence>
<organism evidence="7 8">
    <name type="scientific">Acinetobacter sichuanensis</name>
    <dbReference type="NCBI Taxonomy" id="2136183"/>
    <lineage>
        <taxon>Bacteria</taxon>
        <taxon>Pseudomonadati</taxon>
        <taxon>Pseudomonadota</taxon>
        <taxon>Gammaproteobacteria</taxon>
        <taxon>Moraxellales</taxon>
        <taxon>Moraxellaceae</taxon>
        <taxon>Acinetobacter</taxon>
    </lineage>
</organism>
<dbReference type="PANTHER" id="PTHR42770">
    <property type="entry name" value="AMINO ACID TRANSPORTER-RELATED"/>
    <property type="match status" value="1"/>
</dbReference>
<name>A0A371YM17_9GAMM</name>